<reference evidence="2 3" key="1">
    <citation type="submission" date="2017-07" db="EMBL/GenBank/DDBJ databases">
        <title>Mechanisms for carbon and nitrogen cycling indicate functional differentiation within the Candidate Phyla Radiation.</title>
        <authorList>
            <person name="Danczak R.E."/>
            <person name="Johnston M.D."/>
            <person name="Kenah C."/>
            <person name="Slattery M."/>
            <person name="Wrighton K.C."/>
            <person name="Wilkins M.J."/>
        </authorList>
    </citation>
    <scope>NUCLEOTIDE SEQUENCE [LARGE SCALE GENOMIC DNA]</scope>
    <source>
        <strain evidence="2">Licking1014_2</strain>
    </source>
</reference>
<accession>A0A554LWN0</accession>
<evidence type="ECO:0000313" key="3">
    <source>
        <dbReference type="Proteomes" id="UP000318711"/>
    </source>
</evidence>
<dbReference type="InterPro" id="IPR035069">
    <property type="entry name" value="TTHA1013/TTHA0281-like"/>
</dbReference>
<dbReference type="InterPro" id="IPR051404">
    <property type="entry name" value="TA_system_antitoxin"/>
</dbReference>
<dbReference type="Pfam" id="PF15919">
    <property type="entry name" value="HicB_lk_antitox"/>
    <property type="match status" value="1"/>
</dbReference>
<dbReference type="Proteomes" id="UP000318711">
    <property type="component" value="Unassembled WGS sequence"/>
</dbReference>
<dbReference type="PANTHER" id="PTHR34504:SF2">
    <property type="entry name" value="UPF0150 PROTEIN SSL0259"/>
    <property type="match status" value="1"/>
</dbReference>
<comment type="caution">
    <text evidence="2">The sequence shown here is derived from an EMBL/GenBank/DDBJ whole genome shotgun (WGS) entry which is preliminary data.</text>
</comment>
<sequence>MTKIYRYDVIYEKAPEGGYVAYVPILPGCHTQGETIEETEKNIKEAVDLYNEIRC</sequence>
<gene>
    <name evidence="2" type="ORF">CEN88_94</name>
</gene>
<organism evidence="2 3">
    <name type="scientific">Candidatus Berkelbacteria bacterium Licking1014_2</name>
    <dbReference type="NCBI Taxonomy" id="2017146"/>
    <lineage>
        <taxon>Bacteria</taxon>
        <taxon>Candidatus Berkelbacteria</taxon>
    </lineage>
</organism>
<dbReference type="InterPro" id="IPR031807">
    <property type="entry name" value="HicB-like"/>
</dbReference>
<dbReference type="AlphaFoldDB" id="A0A554LWN0"/>
<name>A0A554LWN0_9BACT</name>
<protein>
    <recommendedName>
        <fullName evidence="1">HicB-like antitoxin of toxin-antitoxin system domain-containing protein</fullName>
    </recommendedName>
</protein>
<dbReference type="PANTHER" id="PTHR34504">
    <property type="entry name" value="ANTITOXIN HICB"/>
    <property type="match status" value="1"/>
</dbReference>
<evidence type="ECO:0000259" key="1">
    <source>
        <dbReference type="Pfam" id="PF15919"/>
    </source>
</evidence>
<dbReference type="SUPFAM" id="SSF143100">
    <property type="entry name" value="TTHA1013/TTHA0281-like"/>
    <property type="match status" value="1"/>
</dbReference>
<evidence type="ECO:0000313" key="2">
    <source>
        <dbReference type="EMBL" id="TSC97278.1"/>
    </source>
</evidence>
<proteinExistence type="predicted"/>
<feature type="domain" description="HicB-like antitoxin of toxin-antitoxin system" evidence="1">
    <location>
        <begin position="7"/>
        <end position="52"/>
    </location>
</feature>
<dbReference type="Gene3D" id="3.30.160.250">
    <property type="match status" value="1"/>
</dbReference>
<dbReference type="EMBL" id="VMGL01000007">
    <property type="protein sequence ID" value="TSC97278.1"/>
    <property type="molecule type" value="Genomic_DNA"/>
</dbReference>